<dbReference type="PANTHER" id="PTHR43699">
    <property type="entry name" value="3-DEHYDROQUINATE DEHYDRATASE"/>
    <property type="match status" value="1"/>
</dbReference>
<feature type="binding site" evidence="4">
    <location>
        <begin position="46"/>
        <end position="48"/>
    </location>
    <ligand>
        <name>3-dehydroquinate</name>
        <dbReference type="ChEBI" id="CHEBI:32364"/>
    </ligand>
</feature>
<organism evidence="5 6">
    <name type="scientific">Mangrovibacter plantisponsor</name>
    <dbReference type="NCBI Taxonomy" id="451513"/>
    <lineage>
        <taxon>Bacteria</taxon>
        <taxon>Pseudomonadati</taxon>
        <taxon>Pseudomonadota</taxon>
        <taxon>Gammaproteobacteria</taxon>
        <taxon>Enterobacterales</taxon>
        <taxon>Enterobacteriaceae</taxon>
        <taxon>Mangrovibacter</taxon>
    </lineage>
</organism>
<dbReference type="Gene3D" id="3.20.20.70">
    <property type="entry name" value="Aldolase class I"/>
    <property type="match status" value="1"/>
</dbReference>
<feature type="binding site" evidence="4">
    <location>
        <position position="213"/>
    </location>
    <ligand>
        <name>3-dehydroquinate</name>
        <dbReference type="ChEBI" id="CHEBI:32364"/>
    </ligand>
</feature>
<comment type="caution">
    <text evidence="5">The sequence shown here is derived from an EMBL/GenBank/DDBJ whole genome shotgun (WGS) entry which is preliminary data.</text>
</comment>
<evidence type="ECO:0000256" key="3">
    <source>
        <dbReference type="ARBA" id="ARBA00023270"/>
    </source>
</evidence>
<keyword evidence="6" id="KW-1185">Reference proteome</keyword>
<dbReference type="FunFam" id="3.20.20.70:FF:000047">
    <property type="entry name" value="3-dehydroquinate dehydratase"/>
    <property type="match status" value="1"/>
</dbReference>
<dbReference type="PANTHER" id="PTHR43699:SF1">
    <property type="entry name" value="3-DEHYDROQUINATE DEHYDRATASE"/>
    <property type="match status" value="1"/>
</dbReference>
<comment type="function">
    <text evidence="4">Involved in the third step of the chorismate pathway, which leads to the biosynthesis of aromatic amino acids. Catalyzes the cis-dehydration of 3-dehydroquinate (DHQ) and introduces the first double bond of the aromatic ring to yield 3-dehydroshikimate.</text>
</comment>
<dbReference type="AlphaFoldDB" id="A0A317Q201"/>
<proteinExistence type="inferred from homology"/>
<accession>A0A317Q201</accession>
<dbReference type="InterPro" id="IPR050146">
    <property type="entry name" value="Type-I_3-dehydroquinase"/>
</dbReference>
<keyword evidence="4" id="KW-0057">Aromatic amino acid biosynthesis</keyword>
<comment type="caution">
    <text evidence="4">Lacks conserved residue(s) required for the propagation of feature annotation.</text>
</comment>
<dbReference type="GO" id="GO:0008652">
    <property type="term" value="P:amino acid biosynthetic process"/>
    <property type="evidence" value="ECO:0007669"/>
    <property type="project" value="UniProtKB-KW"/>
</dbReference>
<protein>
    <recommendedName>
        <fullName evidence="4">3-dehydroquinate dehydratase</fullName>
        <shortName evidence="4">3-dehydroquinase</shortName>
        <ecNumber evidence="4">4.2.1.10</ecNumber>
    </recommendedName>
    <alternativeName>
        <fullName evidence="4">Type I DHQase</fullName>
    </alternativeName>
    <alternativeName>
        <fullName evidence="4">Type I dehydroquinase</fullName>
        <shortName evidence="4">DHQ1</shortName>
    </alternativeName>
</protein>
<dbReference type="InterPro" id="IPR018508">
    <property type="entry name" value="3-dehydroquinate_DH_AS"/>
</dbReference>
<dbReference type="GO" id="GO:0009423">
    <property type="term" value="P:chorismate biosynthetic process"/>
    <property type="evidence" value="ECO:0007669"/>
    <property type="project" value="UniProtKB-UniRule"/>
</dbReference>
<evidence type="ECO:0000256" key="2">
    <source>
        <dbReference type="ARBA" id="ARBA00023239"/>
    </source>
</evidence>
<dbReference type="EC" id="4.2.1.10" evidence="4"/>
<name>A0A317Q201_9ENTR</name>
<dbReference type="GO" id="GO:0046279">
    <property type="term" value="P:3,4-dihydroxybenzoate biosynthetic process"/>
    <property type="evidence" value="ECO:0007669"/>
    <property type="project" value="TreeGrafter"/>
</dbReference>
<dbReference type="UniPathway" id="UPA00053">
    <property type="reaction ID" value="UER00086"/>
</dbReference>
<dbReference type="Proteomes" id="UP000246744">
    <property type="component" value="Unassembled WGS sequence"/>
</dbReference>
<feature type="active site" description="Schiff-base intermediate with substrate" evidence="4">
    <location>
        <position position="170"/>
    </location>
</feature>
<comment type="similarity">
    <text evidence="4">Belongs to the type-I 3-dehydroquinase family.</text>
</comment>
<gene>
    <name evidence="4" type="primary">aroD</name>
    <name evidence="5" type="ORF">DES37_106266</name>
</gene>
<keyword evidence="2 4" id="KW-0456">Lyase</keyword>
<evidence type="ECO:0000256" key="4">
    <source>
        <dbReference type="HAMAP-Rule" id="MF_00214"/>
    </source>
</evidence>
<dbReference type="GO" id="GO:0009073">
    <property type="term" value="P:aromatic amino acid family biosynthetic process"/>
    <property type="evidence" value="ECO:0007669"/>
    <property type="project" value="UniProtKB-KW"/>
</dbReference>
<dbReference type="HAMAP" id="MF_00214">
    <property type="entry name" value="AroD"/>
    <property type="match status" value="1"/>
</dbReference>
<dbReference type="InterPro" id="IPR013785">
    <property type="entry name" value="Aldolase_TIM"/>
</dbReference>
<comment type="catalytic activity">
    <reaction evidence="1 4">
        <text>3-dehydroquinate = 3-dehydroshikimate + H2O</text>
        <dbReference type="Rhea" id="RHEA:21096"/>
        <dbReference type="ChEBI" id="CHEBI:15377"/>
        <dbReference type="ChEBI" id="CHEBI:16630"/>
        <dbReference type="ChEBI" id="CHEBI:32364"/>
        <dbReference type="EC" id="4.2.1.10"/>
    </reaction>
</comment>
<keyword evidence="3 4" id="KW-0704">Schiff base</keyword>
<feature type="binding site" evidence="4">
    <location>
        <position position="82"/>
    </location>
    <ligand>
        <name>3-dehydroquinate</name>
        <dbReference type="ChEBI" id="CHEBI:32364"/>
    </ligand>
</feature>
<dbReference type="NCBIfam" id="TIGR01093">
    <property type="entry name" value="aroD"/>
    <property type="match status" value="1"/>
</dbReference>
<dbReference type="PROSITE" id="PS01028">
    <property type="entry name" value="DEHYDROQUINASE_I"/>
    <property type="match status" value="1"/>
</dbReference>
<dbReference type="Pfam" id="PF01487">
    <property type="entry name" value="DHquinase_I"/>
    <property type="match status" value="1"/>
</dbReference>
<dbReference type="InterPro" id="IPR001381">
    <property type="entry name" value="DHquinase_I"/>
</dbReference>
<evidence type="ECO:0000256" key="1">
    <source>
        <dbReference type="ARBA" id="ARBA00001864"/>
    </source>
</evidence>
<dbReference type="GO" id="GO:0003855">
    <property type="term" value="F:3-dehydroquinate dehydratase activity"/>
    <property type="evidence" value="ECO:0007669"/>
    <property type="project" value="UniProtKB-UniRule"/>
</dbReference>
<evidence type="ECO:0000313" key="6">
    <source>
        <dbReference type="Proteomes" id="UP000246744"/>
    </source>
</evidence>
<dbReference type="SUPFAM" id="SSF51569">
    <property type="entry name" value="Aldolase"/>
    <property type="match status" value="1"/>
</dbReference>
<reference evidence="5 6" key="1">
    <citation type="submission" date="2018-05" db="EMBL/GenBank/DDBJ databases">
        <title>Genomic Encyclopedia of Type Strains, Phase IV (KMG-IV): sequencing the most valuable type-strain genomes for metagenomic binning, comparative biology and taxonomic classification.</title>
        <authorList>
            <person name="Goeker M."/>
        </authorList>
    </citation>
    <scope>NUCLEOTIDE SEQUENCE [LARGE SCALE GENOMIC DNA]</scope>
    <source>
        <strain evidence="5 6">DSM 19579</strain>
    </source>
</reference>
<comment type="subunit">
    <text evidence="4">Homodimer.</text>
</comment>
<feature type="binding site" evidence="4">
    <location>
        <position position="236"/>
    </location>
    <ligand>
        <name>3-dehydroquinate</name>
        <dbReference type="ChEBI" id="CHEBI:32364"/>
    </ligand>
</feature>
<feature type="active site" description="Proton donor/acceptor" evidence="4">
    <location>
        <position position="143"/>
    </location>
</feature>
<dbReference type="EMBL" id="QGTS01000006">
    <property type="protein sequence ID" value="PWW09142.1"/>
    <property type="molecule type" value="Genomic_DNA"/>
</dbReference>
<keyword evidence="4" id="KW-0028">Amino-acid biosynthesis</keyword>
<feature type="binding site" evidence="4">
    <location>
        <position position="232"/>
    </location>
    <ligand>
        <name>3-dehydroquinate</name>
        <dbReference type="ChEBI" id="CHEBI:32364"/>
    </ligand>
</feature>
<evidence type="ECO:0000313" key="5">
    <source>
        <dbReference type="EMBL" id="PWW09142.1"/>
    </source>
</evidence>
<comment type="pathway">
    <text evidence="4">Metabolic intermediate biosynthesis; chorismate biosynthesis; chorismate from D-erythrose 4-phosphate and phosphoenolpyruvate: step 3/7.</text>
</comment>
<dbReference type="CDD" id="cd00502">
    <property type="entry name" value="DHQase_I"/>
    <property type="match status" value="1"/>
</dbReference>
<sequence>MNTVTVRNITFGTGTPLICVPLMGKTREEIVVNAHELLLQKADLVEWRVDHFSQVSDQAAVKSVLSALRDIMPATPLLFTFRSKKEGGECQLSDDDYFALNAMAAGSGLVDLIDVELFNDEKRIAQLVGIAHECNVRVIMSNHDFHKTPPKEEIIWRLRRMQELGADLPKIAVMPQTRQDVLVLLDATTTMAELYATQPLITMSMGKLGVISRLCGEVFHSSMTFGAVGQASAPGQISVSAMRAVLPLLSA</sequence>